<accession>A0ABR3WJI6</accession>
<sequence>MDQTLPEVGLPNKPQTKLPRLPKGSRVHKRPLPSRNHHGIASSVDVDLDGYHDSGMANKNRSVCVYVSTKTPFMAVVRRIRRALYDGPQGTKGMPLTTRVAALSTASGGIDKRDDETRGDVGSNTWHERAPVLVVGTGRAIEKTLNVAAWFDREKDCTVSLRTRTLGAVDDIVGMPDDFALSENDAEDTLPTVAETEGEARLRMISCLEVIIGLR</sequence>
<dbReference type="Proteomes" id="UP001586593">
    <property type="component" value="Unassembled WGS sequence"/>
</dbReference>
<reference evidence="5 6" key="1">
    <citation type="journal article" date="2024" name="Commun. Biol.">
        <title>Comparative genomic analysis of thermophilic fungi reveals convergent evolutionary adaptations and gene losses.</title>
        <authorList>
            <person name="Steindorff A.S."/>
            <person name="Aguilar-Pontes M.V."/>
            <person name="Robinson A.J."/>
            <person name="Andreopoulos B."/>
            <person name="LaButti K."/>
            <person name="Kuo A."/>
            <person name="Mondo S."/>
            <person name="Riley R."/>
            <person name="Otillar R."/>
            <person name="Haridas S."/>
            <person name="Lipzen A."/>
            <person name="Grimwood J."/>
            <person name="Schmutz J."/>
            <person name="Clum A."/>
            <person name="Reid I.D."/>
            <person name="Moisan M.C."/>
            <person name="Butler G."/>
            <person name="Nguyen T.T.M."/>
            <person name="Dewar K."/>
            <person name="Conant G."/>
            <person name="Drula E."/>
            <person name="Henrissat B."/>
            <person name="Hansel C."/>
            <person name="Singer S."/>
            <person name="Hutchinson M.I."/>
            <person name="de Vries R.P."/>
            <person name="Natvig D.O."/>
            <person name="Powell A.J."/>
            <person name="Tsang A."/>
            <person name="Grigoriev I.V."/>
        </authorList>
    </citation>
    <scope>NUCLEOTIDE SEQUENCE [LARGE SCALE GENOMIC DNA]</scope>
    <source>
        <strain evidence="5 6">ATCC 24622</strain>
    </source>
</reference>
<evidence type="ECO:0000256" key="2">
    <source>
        <dbReference type="ARBA" id="ARBA00022694"/>
    </source>
</evidence>
<dbReference type="InterPro" id="IPR036882">
    <property type="entry name" value="Alba-like_dom_sf"/>
</dbReference>
<keyword evidence="2" id="KW-0819">tRNA processing</keyword>
<comment type="caution">
    <text evidence="5">The sequence shown here is derived from an EMBL/GenBank/DDBJ whole genome shotgun (WGS) entry which is preliminary data.</text>
</comment>
<gene>
    <name evidence="5" type="ORF">VTK73DRAFT_6570</name>
</gene>
<dbReference type="Pfam" id="PF12328">
    <property type="entry name" value="Rpp20"/>
    <property type="match status" value="1"/>
</dbReference>
<organism evidence="5 6">
    <name type="scientific">Phialemonium thermophilum</name>
    <dbReference type="NCBI Taxonomy" id="223376"/>
    <lineage>
        <taxon>Eukaryota</taxon>
        <taxon>Fungi</taxon>
        <taxon>Dikarya</taxon>
        <taxon>Ascomycota</taxon>
        <taxon>Pezizomycotina</taxon>
        <taxon>Sordariomycetes</taxon>
        <taxon>Sordariomycetidae</taxon>
        <taxon>Cephalothecales</taxon>
        <taxon>Cephalothecaceae</taxon>
        <taxon>Phialemonium</taxon>
    </lineage>
</organism>
<protein>
    <submittedName>
        <fullName evidence="5">Uncharacterized protein</fullName>
    </submittedName>
</protein>
<name>A0ABR3WJI6_9PEZI</name>
<evidence type="ECO:0000313" key="6">
    <source>
        <dbReference type="Proteomes" id="UP001586593"/>
    </source>
</evidence>
<dbReference type="PANTHER" id="PTHR28256:SF1">
    <property type="entry name" value="RIBONUCLEASES P_MRP PROTEIN SUBUNIT POP7"/>
    <property type="match status" value="1"/>
</dbReference>
<dbReference type="InterPro" id="IPR014612">
    <property type="entry name" value="Pop7/Rpp20"/>
</dbReference>
<dbReference type="PANTHER" id="PTHR28256">
    <property type="entry name" value="RIBONUCLEASES P/MRP PROTEIN SUBUNIT POP7"/>
    <property type="match status" value="1"/>
</dbReference>
<keyword evidence="6" id="KW-1185">Reference proteome</keyword>
<evidence type="ECO:0000313" key="5">
    <source>
        <dbReference type="EMBL" id="KAL1862973.1"/>
    </source>
</evidence>
<proteinExistence type="predicted"/>
<feature type="region of interest" description="Disordered" evidence="4">
    <location>
        <begin position="1"/>
        <end position="43"/>
    </location>
</feature>
<feature type="compositionally biased region" description="Basic residues" evidence="4">
    <location>
        <begin position="23"/>
        <end position="38"/>
    </location>
</feature>
<comment type="subcellular location">
    <subcellularLocation>
        <location evidence="1">Nucleus</location>
    </subcellularLocation>
</comment>
<keyword evidence="3" id="KW-0539">Nucleus</keyword>
<dbReference type="EMBL" id="JAZHXJ010000371">
    <property type="protein sequence ID" value="KAL1862973.1"/>
    <property type="molecule type" value="Genomic_DNA"/>
</dbReference>
<evidence type="ECO:0000256" key="1">
    <source>
        <dbReference type="ARBA" id="ARBA00004123"/>
    </source>
</evidence>
<dbReference type="InterPro" id="IPR020241">
    <property type="entry name" value="RNase_P/MRP_Pop7_fungi"/>
</dbReference>
<evidence type="ECO:0000256" key="4">
    <source>
        <dbReference type="SAM" id="MobiDB-lite"/>
    </source>
</evidence>
<dbReference type="Gene3D" id="3.30.110.20">
    <property type="entry name" value="Alba-like domain"/>
    <property type="match status" value="1"/>
</dbReference>
<evidence type="ECO:0000256" key="3">
    <source>
        <dbReference type="ARBA" id="ARBA00023242"/>
    </source>
</evidence>